<accession>A0A075ICL7</accession>
<protein>
    <submittedName>
        <fullName evidence="1">Peptidase M24 (PepQ)</fullName>
        <ecNumber evidence="1">3.4.13.9</ecNumber>
    </submittedName>
</protein>
<keyword evidence="1" id="KW-0378">Hydrolase</keyword>
<evidence type="ECO:0000313" key="1">
    <source>
        <dbReference type="EMBL" id="AIF25639.1"/>
    </source>
</evidence>
<sequence>MTGFWGEAIGILEGGKTTIIAPELEAQRAKEDSVNCNVITSQRGGLVSTLASTIKKKKSALTVKITL</sequence>
<organism evidence="1">
    <name type="scientific">uncultured marine thaumarchaeote SAT1000_53_A12</name>
    <dbReference type="NCBI Taxonomy" id="1456422"/>
    <lineage>
        <taxon>Archaea</taxon>
        <taxon>Nitrososphaerota</taxon>
        <taxon>environmental samples</taxon>
    </lineage>
</organism>
<dbReference type="GO" id="GO:0102009">
    <property type="term" value="F:proline dipeptidase activity"/>
    <property type="evidence" value="ECO:0007669"/>
    <property type="project" value="UniProtKB-EC"/>
</dbReference>
<dbReference type="EMBL" id="KF901296">
    <property type="protein sequence ID" value="AIF25639.1"/>
    <property type="molecule type" value="Genomic_DNA"/>
</dbReference>
<keyword evidence="1" id="KW-0224">Dipeptidase</keyword>
<name>A0A075ICL7_9ARCH</name>
<gene>
    <name evidence="1" type="primary">pepQ</name>
</gene>
<reference evidence="1" key="1">
    <citation type="journal article" date="2014" name="Genome Biol. Evol.">
        <title>Pangenome evidence for extensive interdomain horizontal transfer affecting lineage core and shell genes in uncultured planktonic thaumarchaeota and euryarchaeota.</title>
        <authorList>
            <person name="Deschamps P."/>
            <person name="Zivanovic Y."/>
            <person name="Moreira D."/>
            <person name="Rodriguez-Valera F."/>
            <person name="Lopez-Garcia P."/>
        </authorList>
    </citation>
    <scope>NUCLEOTIDE SEQUENCE</scope>
</reference>
<proteinExistence type="predicted"/>
<keyword evidence="1" id="KW-0645">Protease</keyword>
<dbReference type="AlphaFoldDB" id="A0A075ICL7"/>
<dbReference type="EC" id="3.4.13.9" evidence="1"/>